<reference evidence="2" key="1">
    <citation type="journal article" date="2021" name="Nat. Commun.">
        <title>Genetic determinants of endophytism in the Arabidopsis root mycobiome.</title>
        <authorList>
            <person name="Mesny F."/>
            <person name="Miyauchi S."/>
            <person name="Thiergart T."/>
            <person name="Pickel B."/>
            <person name="Atanasova L."/>
            <person name="Karlsson M."/>
            <person name="Huettel B."/>
            <person name="Barry K.W."/>
            <person name="Haridas S."/>
            <person name="Chen C."/>
            <person name="Bauer D."/>
            <person name="Andreopoulos W."/>
            <person name="Pangilinan J."/>
            <person name="LaButti K."/>
            <person name="Riley R."/>
            <person name="Lipzen A."/>
            <person name="Clum A."/>
            <person name="Drula E."/>
            <person name="Henrissat B."/>
            <person name="Kohler A."/>
            <person name="Grigoriev I.V."/>
            <person name="Martin F.M."/>
            <person name="Hacquard S."/>
        </authorList>
    </citation>
    <scope>NUCLEOTIDE SEQUENCE</scope>
    <source>
        <strain evidence="2">MPI-CAGE-CH-0230</strain>
    </source>
</reference>
<dbReference type="AlphaFoldDB" id="A0A9P8Y7X6"/>
<evidence type="ECO:0000256" key="1">
    <source>
        <dbReference type="SAM" id="SignalP"/>
    </source>
</evidence>
<accession>A0A9P8Y7X6</accession>
<evidence type="ECO:0000313" key="3">
    <source>
        <dbReference type="Proteomes" id="UP000756346"/>
    </source>
</evidence>
<feature type="signal peptide" evidence="1">
    <location>
        <begin position="1"/>
        <end position="27"/>
    </location>
</feature>
<dbReference type="GeneID" id="70183357"/>
<comment type="caution">
    <text evidence="2">The sequence shown here is derived from an EMBL/GenBank/DDBJ whole genome shotgun (WGS) entry which is preliminary data.</text>
</comment>
<keyword evidence="1" id="KW-0732">Signal</keyword>
<protein>
    <recommendedName>
        <fullName evidence="4">Secreted protein</fullName>
    </recommendedName>
</protein>
<dbReference type="Proteomes" id="UP000756346">
    <property type="component" value="Unassembled WGS sequence"/>
</dbReference>
<name>A0A9P8Y7X6_9PEZI</name>
<feature type="chain" id="PRO_5040462139" description="Secreted protein" evidence="1">
    <location>
        <begin position="28"/>
        <end position="97"/>
    </location>
</feature>
<evidence type="ECO:0008006" key="4">
    <source>
        <dbReference type="Google" id="ProtNLM"/>
    </source>
</evidence>
<keyword evidence="3" id="KW-1185">Reference proteome</keyword>
<gene>
    <name evidence="2" type="ORF">B0I36DRAFT_322158</name>
</gene>
<dbReference type="RefSeq" id="XP_046012316.1">
    <property type="nucleotide sequence ID" value="XM_046153811.1"/>
</dbReference>
<evidence type="ECO:0000313" key="2">
    <source>
        <dbReference type="EMBL" id="KAH7030636.1"/>
    </source>
</evidence>
<organism evidence="2 3">
    <name type="scientific">Microdochium trichocladiopsis</name>
    <dbReference type="NCBI Taxonomy" id="1682393"/>
    <lineage>
        <taxon>Eukaryota</taxon>
        <taxon>Fungi</taxon>
        <taxon>Dikarya</taxon>
        <taxon>Ascomycota</taxon>
        <taxon>Pezizomycotina</taxon>
        <taxon>Sordariomycetes</taxon>
        <taxon>Xylariomycetidae</taxon>
        <taxon>Xylariales</taxon>
        <taxon>Microdochiaceae</taxon>
        <taxon>Microdochium</taxon>
    </lineage>
</organism>
<sequence length="97" mass="11213">MGMWPRLSSWPIFFSLCLYTFAPGEYGQWLTREITGSPCDPLCCMPRGRHILRLLHIHWRESAQYRRLARLRGVALALLRPKPGVEGTQGEVSEEEE</sequence>
<proteinExistence type="predicted"/>
<dbReference type="EMBL" id="JAGTJQ010000005">
    <property type="protein sequence ID" value="KAH7030636.1"/>
    <property type="molecule type" value="Genomic_DNA"/>
</dbReference>